<dbReference type="AlphaFoldDB" id="A0A6B0YTE7"/>
<feature type="transmembrane region" description="Helical" evidence="7">
    <location>
        <begin position="177"/>
        <end position="200"/>
    </location>
</feature>
<organism evidence="9">
    <name type="scientific">Caldilineaceae bacterium SB0664_bin_27</name>
    <dbReference type="NCBI Taxonomy" id="2605260"/>
    <lineage>
        <taxon>Bacteria</taxon>
        <taxon>Bacillati</taxon>
        <taxon>Chloroflexota</taxon>
        <taxon>Caldilineae</taxon>
        <taxon>Caldilineales</taxon>
        <taxon>Caldilineaceae</taxon>
    </lineage>
</organism>
<comment type="subcellular location">
    <subcellularLocation>
        <location evidence="1 7">Cell membrane</location>
        <topology evidence="1 7">Multi-pass membrane protein</topology>
    </subcellularLocation>
</comment>
<keyword evidence="2 7" id="KW-0813">Transport</keyword>
<evidence type="ECO:0000313" key="9">
    <source>
        <dbReference type="EMBL" id="MXY94384.1"/>
    </source>
</evidence>
<feature type="transmembrane region" description="Helical" evidence="7">
    <location>
        <begin position="126"/>
        <end position="147"/>
    </location>
</feature>
<dbReference type="PANTHER" id="PTHR30193:SF1">
    <property type="entry name" value="ABC TRANSPORTER PERMEASE PROTEIN YESP-RELATED"/>
    <property type="match status" value="1"/>
</dbReference>
<dbReference type="InterPro" id="IPR051393">
    <property type="entry name" value="ABC_transporter_permease"/>
</dbReference>
<sequence length="315" mass="34476">MNTINAQSQGGEVAAGRFRMGRLARREALAGYLAIAPWLLGFLVFELGPLLTSLYLSFTKFDVLTTPKWVGFKNWDKMLFNDPLVWHSLKVTAIYSVGAVSLGLVLGLGLALLLNQDVAGLSYYRTVFYTPAVVSGAAVAMMWLLLLNPEAGVINRILAMVGIPGPAWLFDRQWALPAFIIMSIWGVGGGMVLYLAALQGVPTELYDAAMIDGAGAWPKLYFVTLPMISPVIFFNLVMGIIGSFQVFTSAFIMTKGGPANATYFFVLGIYLNAFQFLKMGYASALAWMLAVIILVLTLVAFRSSGRWVHYEGQIR</sequence>
<dbReference type="Gene3D" id="1.10.3720.10">
    <property type="entry name" value="MetI-like"/>
    <property type="match status" value="1"/>
</dbReference>
<dbReference type="PANTHER" id="PTHR30193">
    <property type="entry name" value="ABC TRANSPORTER PERMEASE PROTEIN"/>
    <property type="match status" value="1"/>
</dbReference>
<feature type="transmembrane region" description="Helical" evidence="7">
    <location>
        <begin position="93"/>
        <end position="114"/>
    </location>
</feature>
<dbReference type="GO" id="GO:0055085">
    <property type="term" value="P:transmembrane transport"/>
    <property type="evidence" value="ECO:0007669"/>
    <property type="project" value="InterPro"/>
</dbReference>
<protein>
    <submittedName>
        <fullName evidence="9">Sugar ABC transporter permease</fullName>
    </submittedName>
</protein>
<dbReference type="EMBL" id="VXRG01000109">
    <property type="protein sequence ID" value="MXY94384.1"/>
    <property type="molecule type" value="Genomic_DNA"/>
</dbReference>
<keyword evidence="4 7" id="KW-0812">Transmembrane</keyword>
<feature type="transmembrane region" description="Helical" evidence="7">
    <location>
        <begin position="283"/>
        <end position="301"/>
    </location>
</feature>
<dbReference type="PROSITE" id="PS50928">
    <property type="entry name" value="ABC_TM1"/>
    <property type="match status" value="1"/>
</dbReference>
<feature type="transmembrane region" description="Helical" evidence="7">
    <location>
        <begin position="220"/>
        <end position="247"/>
    </location>
</feature>
<evidence type="ECO:0000256" key="6">
    <source>
        <dbReference type="ARBA" id="ARBA00023136"/>
    </source>
</evidence>
<evidence type="ECO:0000256" key="3">
    <source>
        <dbReference type="ARBA" id="ARBA00022475"/>
    </source>
</evidence>
<gene>
    <name evidence="9" type="ORF">F4Y42_13170</name>
</gene>
<reference evidence="9" key="1">
    <citation type="submission" date="2019-09" db="EMBL/GenBank/DDBJ databases">
        <title>Characterisation of the sponge microbiome using genome-centric metagenomics.</title>
        <authorList>
            <person name="Engelberts J.P."/>
            <person name="Robbins S.J."/>
            <person name="De Goeij J.M."/>
            <person name="Aranda M."/>
            <person name="Bell S.C."/>
            <person name="Webster N.S."/>
        </authorList>
    </citation>
    <scope>NUCLEOTIDE SEQUENCE</scope>
    <source>
        <strain evidence="9">SB0664_bin_27</strain>
    </source>
</reference>
<dbReference type="GO" id="GO:0005886">
    <property type="term" value="C:plasma membrane"/>
    <property type="evidence" value="ECO:0007669"/>
    <property type="project" value="UniProtKB-SubCell"/>
</dbReference>
<evidence type="ECO:0000259" key="8">
    <source>
        <dbReference type="PROSITE" id="PS50928"/>
    </source>
</evidence>
<keyword evidence="3" id="KW-1003">Cell membrane</keyword>
<dbReference type="Pfam" id="PF00528">
    <property type="entry name" value="BPD_transp_1"/>
    <property type="match status" value="1"/>
</dbReference>
<dbReference type="CDD" id="cd06261">
    <property type="entry name" value="TM_PBP2"/>
    <property type="match status" value="1"/>
</dbReference>
<dbReference type="InterPro" id="IPR000515">
    <property type="entry name" value="MetI-like"/>
</dbReference>
<dbReference type="InterPro" id="IPR035906">
    <property type="entry name" value="MetI-like_sf"/>
</dbReference>
<comment type="caution">
    <text evidence="9">The sequence shown here is derived from an EMBL/GenBank/DDBJ whole genome shotgun (WGS) entry which is preliminary data.</text>
</comment>
<name>A0A6B0YTE7_9CHLR</name>
<evidence type="ECO:0000256" key="4">
    <source>
        <dbReference type="ARBA" id="ARBA00022692"/>
    </source>
</evidence>
<feature type="transmembrane region" description="Helical" evidence="7">
    <location>
        <begin position="259"/>
        <end position="277"/>
    </location>
</feature>
<comment type="similarity">
    <text evidence="7">Belongs to the binding-protein-dependent transport system permease family.</text>
</comment>
<accession>A0A6B0YTE7</accession>
<keyword evidence="5 7" id="KW-1133">Transmembrane helix</keyword>
<proteinExistence type="inferred from homology"/>
<evidence type="ECO:0000256" key="2">
    <source>
        <dbReference type="ARBA" id="ARBA00022448"/>
    </source>
</evidence>
<feature type="transmembrane region" description="Helical" evidence="7">
    <location>
        <begin position="153"/>
        <end position="170"/>
    </location>
</feature>
<evidence type="ECO:0000256" key="5">
    <source>
        <dbReference type="ARBA" id="ARBA00022989"/>
    </source>
</evidence>
<keyword evidence="6 7" id="KW-0472">Membrane</keyword>
<feature type="transmembrane region" description="Helical" evidence="7">
    <location>
        <begin position="29"/>
        <end position="51"/>
    </location>
</feature>
<evidence type="ECO:0000256" key="7">
    <source>
        <dbReference type="RuleBase" id="RU363032"/>
    </source>
</evidence>
<evidence type="ECO:0000256" key="1">
    <source>
        <dbReference type="ARBA" id="ARBA00004651"/>
    </source>
</evidence>
<dbReference type="SUPFAM" id="SSF161098">
    <property type="entry name" value="MetI-like"/>
    <property type="match status" value="1"/>
</dbReference>
<feature type="domain" description="ABC transmembrane type-1" evidence="8">
    <location>
        <begin position="89"/>
        <end position="300"/>
    </location>
</feature>